<gene>
    <name evidence="6" type="ORF">EKO04_002095</name>
</gene>
<organism evidence="6 7">
    <name type="scientific">Ascochyta lentis</name>
    <dbReference type="NCBI Taxonomy" id="205686"/>
    <lineage>
        <taxon>Eukaryota</taxon>
        <taxon>Fungi</taxon>
        <taxon>Dikarya</taxon>
        <taxon>Ascomycota</taxon>
        <taxon>Pezizomycotina</taxon>
        <taxon>Dothideomycetes</taxon>
        <taxon>Pleosporomycetidae</taxon>
        <taxon>Pleosporales</taxon>
        <taxon>Pleosporineae</taxon>
        <taxon>Didymellaceae</taxon>
        <taxon>Ascochyta</taxon>
    </lineage>
</organism>
<name>A0A8H7MLE8_9PLEO</name>
<accession>A0A8H7MLE8</accession>
<keyword evidence="5" id="KW-0456">Lyase</keyword>
<evidence type="ECO:0000256" key="2">
    <source>
        <dbReference type="ARBA" id="ARBA00022617"/>
    </source>
</evidence>
<evidence type="ECO:0008006" key="8">
    <source>
        <dbReference type="Google" id="ProtNLM"/>
    </source>
</evidence>
<dbReference type="EMBL" id="RZGK01000004">
    <property type="protein sequence ID" value="KAF9699893.1"/>
    <property type="molecule type" value="Genomic_DNA"/>
</dbReference>
<keyword evidence="3" id="KW-0479">Metal-binding</keyword>
<proteinExistence type="predicted"/>
<dbReference type="AlphaFoldDB" id="A0A8H7MLE8"/>
<dbReference type="Proteomes" id="UP000651452">
    <property type="component" value="Unassembled WGS sequence"/>
</dbReference>
<dbReference type="OrthoDB" id="3359285at2759"/>
<dbReference type="GO" id="GO:0016829">
    <property type="term" value="F:lyase activity"/>
    <property type="evidence" value="ECO:0007669"/>
    <property type="project" value="UniProtKB-KW"/>
</dbReference>
<evidence type="ECO:0000313" key="6">
    <source>
        <dbReference type="EMBL" id="KAF9699893.1"/>
    </source>
</evidence>
<evidence type="ECO:0000256" key="5">
    <source>
        <dbReference type="ARBA" id="ARBA00023239"/>
    </source>
</evidence>
<protein>
    <recommendedName>
        <fullName evidence="8">Phenylacetaldoxime dehydratase</fullName>
    </recommendedName>
</protein>
<evidence type="ECO:0000313" key="7">
    <source>
        <dbReference type="Proteomes" id="UP000651452"/>
    </source>
</evidence>
<keyword evidence="2" id="KW-0349">Heme</keyword>
<dbReference type="GO" id="GO:0046872">
    <property type="term" value="F:metal ion binding"/>
    <property type="evidence" value="ECO:0007669"/>
    <property type="project" value="UniProtKB-KW"/>
</dbReference>
<keyword evidence="7" id="KW-1185">Reference proteome</keyword>
<dbReference type="InterPro" id="IPR025702">
    <property type="entry name" value="OXD"/>
</dbReference>
<evidence type="ECO:0000256" key="1">
    <source>
        <dbReference type="ARBA" id="ARBA00001970"/>
    </source>
</evidence>
<evidence type="ECO:0000256" key="4">
    <source>
        <dbReference type="ARBA" id="ARBA00023004"/>
    </source>
</evidence>
<keyword evidence="4" id="KW-0408">Iron</keyword>
<comment type="caution">
    <text evidence="6">The sequence shown here is derived from an EMBL/GenBank/DDBJ whole genome shotgun (WGS) entry which is preliminary data.</text>
</comment>
<evidence type="ECO:0000256" key="3">
    <source>
        <dbReference type="ARBA" id="ARBA00022723"/>
    </source>
</evidence>
<sequence>MTCPVRLYPFRKPKNHRLPVPRYTLDLPPQVTHVYTSYIGVQQHSDDAAVTQAKTQACQEVAEWLQSNDGPSTFESFALLDGCDAPGTTIWVGYWTEASQYARALESLQLQSIYSRLSKDSRSSVGLWHETFATAVSRLETNYSGLDYLPGLGQIPNSSAAEHELATYWGAARDRIPDSAHDLFPRPSTGTTRPTEWGGLGQHLMGTSHHNLVHIRSGQWWQTCGQIEAAAYEHKLEPTLRKGLQYLNDNAQETGAMGLRYLRNTDINEPLIDYNRKETCGAGFFANLEDLETWAKTHSSHLAIWRGAMAHYKAFPDNRMLRTWHEVSIIKEGDAKFEYINCTPATGVMGATPLQMNNLE</sequence>
<dbReference type="Pfam" id="PF13816">
    <property type="entry name" value="Dehydratase_hem"/>
    <property type="match status" value="1"/>
</dbReference>
<reference evidence="6" key="2">
    <citation type="submission" date="2020-09" db="EMBL/GenBank/DDBJ databases">
        <title>Reference genome assembly for Australian Ascochyta lentis isolate Al4.</title>
        <authorList>
            <person name="Lee R.C."/>
            <person name="Farfan-Caceres L.M."/>
            <person name="Debler J.W."/>
            <person name="Williams A.H."/>
            <person name="Henares B.M."/>
        </authorList>
    </citation>
    <scope>NUCLEOTIDE SEQUENCE</scope>
    <source>
        <strain evidence="6">Al4</strain>
    </source>
</reference>
<reference evidence="6" key="1">
    <citation type="submission" date="2018-12" db="EMBL/GenBank/DDBJ databases">
        <authorList>
            <person name="Syme R.A."/>
            <person name="Farfan-Caceres L."/>
            <person name="Lichtenzveig J."/>
        </authorList>
    </citation>
    <scope>NUCLEOTIDE SEQUENCE</scope>
    <source>
        <strain evidence="6">Al4</strain>
    </source>
</reference>
<comment type="cofactor">
    <cofactor evidence="1">
        <name>heme b</name>
        <dbReference type="ChEBI" id="CHEBI:60344"/>
    </cofactor>
</comment>